<dbReference type="EMBL" id="SDPM01000002">
    <property type="protein sequence ID" value="RXZ87323.1"/>
    <property type="molecule type" value="Genomic_DNA"/>
</dbReference>
<feature type="transmembrane region" description="Helical" evidence="2">
    <location>
        <begin position="410"/>
        <end position="431"/>
    </location>
</feature>
<keyword evidence="2" id="KW-0472">Membrane</keyword>
<keyword evidence="5" id="KW-1185">Reference proteome</keyword>
<dbReference type="OrthoDB" id="3734530at2"/>
<feature type="region of interest" description="Disordered" evidence="1">
    <location>
        <begin position="940"/>
        <end position="1051"/>
    </location>
</feature>
<feature type="transmembrane region" description="Helical" evidence="2">
    <location>
        <begin position="556"/>
        <end position="575"/>
    </location>
</feature>
<evidence type="ECO:0000256" key="2">
    <source>
        <dbReference type="SAM" id="Phobius"/>
    </source>
</evidence>
<gene>
    <name evidence="3" type="ORF">BJ972_001176</name>
    <name evidence="4" type="ORF">ESP50_05225</name>
</gene>
<dbReference type="SUPFAM" id="SSF53448">
    <property type="entry name" value="Nucleotide-diphospho-sugar transferases"/>
    <property type="match status" value="1"/>
</dbReference>
<feature type="compositionally biased region" description="Low complexity" evidence="1">
    <location>
        <begin position="967"/>
        <end position="977"/>
    </location>
</feature>
<feature type="transmembrane region" description="Helical" evidence="2">
    <location>
        <begin position="629"/>
        <end position="648"/>
    </location>
</feature>
<reference evidence="4 5" key="1">
    <citation type="submission" date="2019-01" db="EMBL/GenBank/DDBJ databases">
        <title>Agromyces.</title>
        <authorList>
            <person name="Li J."/>
        </authorList>
    </citation>
    <scope>NUCLEOTIDE SEQUENCE [LARGE SCALE GENOMIC DNA]</scope>
    <source>
        <strain evidence="4 5">DSM 23870</strain>
    </source>
</reference>
<feature type="transmembrane region" description="Helical" evidence="2">
    <location>
        <begin position="466"/>
        <end position="486"/>
    </location>
</feature>
<feature type="compositionally biased region" description="Low complexity" evidence="1">
    <location>
        <begin position="1024"/>
        <end position="1042"/>
    </location>
</feature>
<feature type="compositionally biased region" description="Acidic residues" evidence="1">
    <location>
        <begin position="978"/>
        <end position="993"/>
    </location>
</feature>
<feature type="transmembrane region" description="Helical" evidence="2">
    <location>
        <begin position="364"/>
        <end position="390"/>
    </location>
</feature>
<sequence>MFPRVTAILVAHNGAERLPGTLDALAAQSRRPDALIIVDAASTDGSSELIATAGASHVISTSESLSFGEALEAAVRLTPPPTSDDELLWFLSHDSAPEPEALARLVGALEIAPSVAVAGPKLVQWGRTDFIDELGQSITRLGATVELVHDELDQAQHDTLSDVLGVAPAGLLVRHRVWDELGGFDPALPVVDDALDFSIRTRLSGHRVQVVPEARVAFASEGVAGPAAALTARARRTRTRQSRTAQLHRRLAYAPGAVVALHWLTLLPLAILRSVWHLLTKSPGSILGEFGAAFRVAFSGMRVSQARSSIARTRKLGWASIAALRVAPDEMRRRRALEREARIAWARGSRDDVRFISSGGAWTLLGATVAGVILFLPLLGSAGISGGALLPLSATPAELWANIGYGWRDIGTGFVGAADPFAAVLAILGSLTFWTPSLALLIVWVAAIPVSALGAWFAAARLTESGGVRAVAGIAWAIAPPLLVALSDGRPTAVLAHVLLPWLFFALLGARRSWAASATASLLFAAIVASAPSLAPALLVIWLLCVAASGRRFARYIALPVPAAALAAALVWAQLERGTPLALLADPGAPFASVHDSVVDLLLGFPARGFGGWTDTLAWLSLGGIDARYIVLGLVAPLVILAVIGLFVRGSRTAVFALAVALLGFATAFAATHVEVATLGATSLALWSGAGQSLYWLGLLGAAIVALRAFGRFAVAPGAVLALALVLVAAPAATATLAGRADVQPAAERELPAFVVAEAQADPRVTTLVVTPQSDGAVLAELQRGSGVTLDDQSTYEQTRPEPSERERALADLTGNLVSRSGVDTSAALTDFGVSFVLLATGVRESDGSISGATQLAADRATVALDGNASLVPVGETDFGMLWRFGEAGTDVPATQVPADAGGWRGNLVTILLIVVFGATLLLSIPTGVGREYKAPVRERPVRLRPKREPRPEREPKPRRERRSRAKAAPEPVGTDDTSADESTADDAADEPEYPPTPVELPPAEDAADLPVAATPSSEDEASQTDSAPTADSASGDAADQATNDEEKRDG</sequence>
<feature type="compositionally biased region" description="Basic and acidic residues" evidence="1">
    <location>
        <begin position="940"/>
        <end position="958"/>
    </location>
</feature>
<evidence type="ECO:0000313" key="4">
    <source>
        <dbReference type="EMBL" id="RXZ87323.1"/>
    </source>
</evidence>
<dbReference type="Pfam" id="PF13641">
    <property type="entry name" value="Glyco_tranf_2_3"/>
    <property type="match status" value="1"/>
</dbReference>
<evidence type="ECO:0000256" key="1">
    <source>
        <dbReference type="SAM" id="MobiDB-lite"/>
    </source>
</evidence>
<reference evidence="3 6" key="2">
    <citation type="submission" date="2020-07" db="EMBL/GenBank/DDBJ databases">
        <title>Sequencing the genomes of 1000 actinobacteria strains.</title>
        <authorList>
            <person name="Klenk H.-P."/>
        </authorList>
    </citation>
    <scope>NUCLEOTIDE SEQUENCE [LARGE SCALE GENOMIC DNA]</scope>
    <source>
        <strain evidence="3 6">DSM 23870</strain>
    </source>
</reference>
<dbReference type="GO" id="GO:0016740">
    <property type="term" value="F:transferase activity"/>
    <property type="evidence" value="ECO:0007669"/>
    <property type="project" value="UniProtKB-KW"/>
</dbReference>
<feature type="transmembrane region" description="Helical" evidence="2">
    <location>
        <begin position="655"/>
        <end position="674"/>
    </location>
</feature>
<feature type="transmembrane region" description="Helical" evidence="2">
    <location>
        <begin position="718"/>
        <end position="738"/>
    </location>
</feature>
<organism evidence="4 5">
    <name type="scientific">Agromyces atrinae</name>
    <dbReference type="NCBI Taxonomy" id="592376"/>
    <lineage>
        <taxon>Bacteria</taxon>
        <taxon>Bacillati</taxon>
        <taxon>Actinomycetota</taxon>
        <taxon>Actinomycetes</taxon>
        <taxon>Micrococcales</taxon>
        <taxon>Microbacteriaceae</taxon>
        <taxon>Agromyces</taxon>
    </lineage>
</organism>
<dbReference type="PANTHER" id="PTHR43685">
    <property type="entry name" value="GLYCOSYLTRANSFERASE"/>
    <property type="match status" value="1"/>
</dbReference>
<feature type="transmembrane region" description="Helical" evidence="2">
    <location>
        <begin position="251"/>
        <end position="272"/>
    </location>
</feature>
<evidence type="ECO:0000313" key="5">
    <source>
        <dbReference type="Proteomes" id="UP000292686"/>
    </source>
</evidence>
<keyword evidence="4" id="KW-0808">Transferase</keyword>
<dbReference type="Gene3D" id="3.90.550.10">
    <property type="entry name" value="Spore Coat Polysaccharide Biosynthesis Protein SpsA, Chain A"/>
    <property type="match status" value="1"/>
</dbReference>
<proteinExistence type="predicted"/>
<dbReference type="Proteomes" id="UP000292686">
    <property type="component" value="Unassembled WGS sequence"/>
</dbReference>
<dbReference type="PANTHER" id="PTHR43685:SF3">
    <property type="entry name" value="SLR2126 PROTEIN"/>
    <property type="match status" value="1"/>
</dbReference>
<evidence type="ECO:0000313" key="3">
    <source>
        <dbReference type="EMBL" id="NYD66657.1"/>
    </source>
</evidence>
<accession>A0A4Q2MA50</accession>
<dbReference type="Proteomes" id="UP000581087">
    <property type="component" value="Unassembled WGS sequence"/>
</dbReference>
<dbReference type="InterPro" id="IPR050834">
    <property type="entry name" value="Glycosyltransf_2"/>
</dbReference>
<name>A0A4Q2MA50_9MICO</name>
<comment type="caution">
    <text evidence="4">The sequence shown here is derived from an EMBL/GenBank/DDBJ whole genome shotgun (WGS) entry which is preliminary data.</text>
</comment>
<dbReference type="EMBL" id="JACCBI010000001">
    <property type="protein sequence ID" value="NYD66657.1"/>
    <property type="molecule type" value="Genomic_DNA"/>
</dbReference>
<dbReference type="AlphaFoldDB" id="A0A4Q2MA50"/>
<feature type="transmembrane region" description="Helical" evidence="2">
    <location>
        <begin position="522"/>
        <end position="544"/>
    </location>
</feature>
<keyword evidence="2" id="KW-0812">Transmembrane</keyword>
<keyword evidence="2" id="KW-1133">Transmembrane helix</keyword>
<dbReference type="InterPro" id="IPR029044">
    <property type="entry name" value="Nucleotide-diphossugar_trans"/>
</dbReference>
<feature type="transmembrane region" description="Helical" evidence="2">
    <location>
        <begin position="493"/>
        <end position="510"/>
    </location>
</feature>
<dbReference type="RefSeq" id="WP_129172897.1">
    <property type="nucleotide sequence ID" value="NZ_JACCBI010000001.1"/>
</dbReference>
<feature type="transmembrane region" description="Helical" evidence="2">
    <location>
        <begin position="438"/>
        <end position="460"/>
    </location>
</feature>
<feature type="transmembrane region" description="Helical" evidence="2">
    <location>
        <begin position="694"/>
        <end position="711"/>
    </location>
</feature>
<evidence type="ECO:0000313" key="6">
    <source>
        <dbReference type="Proteomes" id="UP000581087"/>
    </source>
</evidence>
<protein>
    <submittedName>
        <fullName evidence="3 4">Glycosyltransferase</fullName>
    </submittedName>
</protein>
<feature type="transmembrane region" description="Helical" evidence="2">
    <location>
        <begin position="908"/>
        <end position="930"/>
    </location>
</feature>